<dbReference type="InterPro" id="IPR013341">
    <property type="entry name" value="Mandelate_racemase_N_dom"/>
</dbReference>
<dbReference type="SFLD" id="SFLDG00179">
    <property type="entry name" value="mandelate_racemase"/>
    <property type="match status" value="1"/>
</dbReference>
<dbReference type="Proteomes" id="UP000199103">
    <property type="component" value="Chromosome I"/>
</dbReference>
<accession>A0A1H1QM10</accession>
<dbReference type="Gene3D" id="3.20.20.120">
    <property type="entry name" value="Enolase-like C-terminal domain"/>
    <property type="match status" value="1"/>
</dbReference>
<dbReference type="InterPro" id="IPR029017">
    <property type="entry name" value="Enolase-like_N"/>
</dbReference>
<dbReference type="InterPro" id="IPR029065">
    <property type="entry name" value="Enolase_C-like"/>
</dbReference>
<dbReference type="Pfam" id="PF02746">
    <property type="entry name" value="MR_MLE_N"/>
    <property type="match status" value="1"/>
</dbReference>
<protein>
    <submittedName>
        <fullName evidence="3">L-alanine-DL-glutamate epimerase</fullName>
    </submittedName>
</protein>
<gene>
    <name evidence="3" type="ORF">SAMN04489812_1303</name>
</gene>
<evidence type="ECO:0000313" key="4">
    <source>
        <dbReference type="Proteomes" id="UP000199103"/>
    </source>
</evidence>
<dbReference type="EMBL" id="LT629772">
    <property type="protein sequence ID" value="SDS23929.1"/>
    <property type="molecule type" value="Genomic_DNA"/>
</dbReference>
<dbReference type="Gene3D" id="3.30.390.10">
    <property type="entry name" value="Enolase-like, N-terminal domain"/>
    <property type="match status" value="1"/>
</dbReference>
<dbReference type="SFLD" id="SFLDS00001">
    <property type="entry name" value="Enolase"/>
    <property type="match status" value="1"/>
</dbReference>
<dbReference type="GO" id="GO:0016829">
    <property type="term" value="F:lyase activity"/>
    <property type="evidence" value="ECO:0007669"/>
    <property type="project" value="UniProtKB-KW"/>
</dbReference>
<sequence>MKIERIETYRRDDRVTLVKVYTDDGIEGLGQTSVFRAGLTAQVLHEMVAPAFLGSDPWDLEAIVADVVRRHYKFAGSFLTRALTGLDTAVWDVLGKATGQPVHKLLGGCYRSEIGMYASSMSRTITPSDEADRLAAIVAEQGFAGVKIRIGQEMGRDHDASPGRTEAIIPQLRSALGDDVIIHADANGAFTPGRAIRVGRMLEDQGYGHFEEPCPYAETDNIRRVNAALDIPVAGGEHDTSMEQIYRMVAGRAVDIIQPDIGYLGGVSRARRVAALAETAGIPCTPHCSSRSMIQIFTLHLAAAMPSVFQLQEWSIEPDPQMEGIYAPLPQVRNGAVRIDDRPGWGVELDPAFEKQATLMTGGKIISEAA</sequence>
<keyword evidence="4" id="KW-1185">Reference proteome</keyword>
<evidence type="ECO:0000313" key="3">
    <source>
        <dbReference type="EMBL" id="SDS23929.1"/>
    </source>
</evidence>
<dbReference type="Pfam" id="PF13378">
    <property type="entry name" value="MR_MLE_C"/>
    <property type="match status" value="1"/>
</dbReference>
<dbReference type="CDD" id="cd03316">
    <property type="entry name" value="MR_like"/>
    <property type="match status" value="1"/>
</dbReference>
<reference evidence="3 4" key="1">
    <citation type="submission" date="2016-10" db="EMBL/GenBank/DDBJ databases">
        <authorList>
            <person name="de Groot N.N."/>
        </authorList>
    </citation>
    <scope>NUCLEOTIDE SEQUENCE [LARGE SCALE GENOMIC DNA]</scope>
    <source>
        <strain evidence="3 4">DSM 21800</strain>
    </source>
</reference>
<evidence type="ECO:0000259" key="2">
    <source>
        <dbReference type="SMART" id="SM00922"/>
    </source>
</evidence>
<dbReference type="SUPFAM" id="SSF51604">
    <property type="entry name" value="Enolase C-terminal domain-like"/>
    <property type="match status" value="1"/>
</dbReference>
<dbReference type="PANTHER" id="PTHR48080:SF2">
    <property type="entry name" value="D-GALACTONATE DEHYDRATASE"/>
    <property type="match status" value="1"/>
</dbReference>
<dbReference type="OrthoDB" id="5168231at2"/>
<dbReference type="SUPFAM" id="SSF54826">
    <property type="entry name" value="Enolase N-terminal domain-like"/>
    <property type="match status" value="1"/>
</dbReference>
<dbReference type="AlphaFoldDB" id="A0A1H1QM10"/>
<keyword evidence="1" id="KW-0456">Lyase</keyword>
<organism evidence="3 4">
    <name type="scientific">Microlunatus soli</name>
    <dbReference type="NCBI Taxonomy" id="630515"/>
    <lineage>
        <taxon>Bacteria</taxon>
        <taxon>Bacillati</taxon>
        <taxon>Actinomycetota</taxon>
        <taxon>Actinomycetes</taxon>
        <taxon>Propionibacteriales</taxon>
        <taxon>Propionibacteriaceae</taxon>
        <taxon>Microlunatus</taxon>
    </lineage>
</organism>
<proteinExistence type="predicted"/>
<name>A0A1H1QM10_9ACTN</name>
<dbReference type="PANTHER" id="PTHR48080">
    <property type="entry name" value="D-GALACTONATE DEHYDRATASE-RELATED"/>
    <property type="match status" value="1"/>
</dbReference>
<dbReference type="SMART" id="SM00922">
    <property type="entry name" value="MR_MLE"/>
    <property type="match status" value="1"/>
</dbReference>
<feature type="domain" description="Mandelate racemase/muconate lactonizing enzyme C-terminal" evidence="2">
    <location>
        <begin position="128"/>
        <end position="232"/>
    </location>
</feature>
<dbReference type="InterPro" id="IPR034593">
    <property type="entry name" value="DgoD-like"/>
</dbReference>
<dbReference type="InterPro" id="IPR013342">
    <property type="entry name" value="Mandelate_racemase_C"/>
</dbReference>
<evidence type="ECO:0000256" key="1">
    <source>
        <dbReference type="ARBA" id="ARBA00023239"/>
    </source>
</evidence>
<dbReference type="STRING" id="630515.SAMN04489812_1303"/>
<dbReference type="InterPro" id="IPR036849">
    <property type="entry name" value="Enolase-like_C_sf"/>
</dbReference>